<dbReference type="RefSeq" id="XP_064771109.1">
    <property type="nucleotide sequence ID" value="XM_064911740.1"/>
</dbReference>
<feature type="compositionally biased region" description="Low complexity" evidence="1">
    <location>
        <begin position="1223"/>
        <end position="1278"/>
    </location>
</feature>
<dbReference type="InterPro" id="IPR036322">
    <property type="entry name" value="WD40_repeat_dom_sf"/>
</dbReference>
<comment type="caution">
    <text evidence="2">The sequence shown here is derived from an EMBL/GenBank/DDBJ whole genome shotgun (WGS) entry which is preliminary data.</text>
</comment>
<evidence type="ECO:0000313" key="3">
    <source>
        <dbReference type="Proteomes" id="UP001498771"/>
    </source>
</evidence>
<evidence type="ECO:0000313" key="2">
    <source>
        <dbReference type="EMBL" id="KAK7208076.1"/>
    </source>
</evidence>
<feature type="compositionally biased region" description="Low complexity" evidence="1">
    <location>
        <begin position="465"/>
        <end position="483"/>
    </location>
</feature>
<feature type="region of interest" description="Disordered" evidence="1">
    <location>
        <begin position="621"/>
        <end position="644"/>
    </location>
</feature>
<feature type="compositionally biased region" description="Basic and acidic residues" evidence="1">
    <location>
        <begin position="1287"/>
        <end position="1306"/>
    </location>
</feature>
<feature type="region of interest" description="Disordered" evidence="1">
    <location>
        <begin position="439"/>
        <end position="483"/>
    </location>
</feature>
<keyword evidence="3" id="KW-1185">Reference proteome</keyword>
<feature type="compositionally biased region" description="Low complexity" evidence="1">
    <location>
        <begin position="951"/>
        <end position="971"/>
    </location>
</feature>
<feature type="compositionally biased region" description="Polar residues" evidence="1">
    <location>
        <begin position="628"/>
        <end position="641"/>
    </location>
</feature>
<feature type="compositionally biased region" description="Low complexity" evidence="1">
    <location>
        <begin position="1175"/>
        <end position="1189"/>
    </location>
</feature>
<dbReference type="EMBL" id="JBBJBU010000001">
    <property type="protein sequence ID" value="KAK7208076.1"/>
    <property type="molecule type" value="Genomic_DNA"/>
</dbReference>
<feature type="region of interest" description="Disordered" evidence="1">
    <location>
        <begin position="1222"/>
        <end position="1365"/>
    </location>
</feature>
<feature type="compositionally biased region" description="Low complexity" evidence="1">
    <location>
        <begin position="1310"/>
        <end position="1330"/>
    </location>
</feature>
<organism evidence="2 3">
    <name type="scientific">Myxozyma melibiosi</name>
    <dbReference type="NCBI Taxonomy" id="54550"/>
    <lineage>
        <taxon>Eukaryota</taxon>
        <taxon>Fungi</taxon>
        <taxon>Dikarya</taxon>
        <taxon>Ascomycota</taxon>
        <taxon>Saccharomycotina</taxon>
        <taxon>Lipomycetes</taxon>
        <taxon>Lipomycetales</taxon>
        <taxon>Lipomycetaceae</taxon>
        <taxon>Myxozyma</taxon>
    </lineage>
</organism>
<name>A0ABR1FDZ4_9ASCO</name>
<sequence length="1365" mass="145120">MDLSLHVLPAGAVLLRDDFSVHFLAPASLLPQRKPASFDALAALYPRPCDPTAFACVQHSPHLALSVWRYDVGASPDDLVRVCSPTSVLIDDLASPSLSLPDQTKACCWSHDGRTILCALPAGCLALIDLSASLGATSLPSTKADPTIDIFTTPDGSSAIALSASPHDPTVFAIACVSGRTFLCRLSSDAPPALPPRTLGTSPPRHIKSLDLVHTLPPDPQQHQSSSTSNFRRVVSLAFHPTSVDPEALMLAVWLEPRRRSVPIQSDNSDLNAPRGAETKGDEDHEIQLWCVNTGKSVNLIRRLHPGLPGAETPGMPSLKWSKNGRVVHFIENLIVIYDVRRNNGARDKIATRPGTRIITMDLLRETGVAWVVDSSMTLHVYDLLQCTEHTRVNIGPAESQSAQQDLQEPLQLIQTPKHSTSPNKPAGVHQIEEAQRRGINTPPPLLPPSSAGSSHLSPQRHRSSPSSRSTRSSSSRNGSLRRQSSSDLFAYYMDQQSPDQPDDQVLLSARNSKFEKDAQQDVDVGSVPTPALARNDVFADMLPHPTTAIRATSPIWTYMEPNMLKTTADGPTATTITTNAGTGAAFPVVSIPDQHSLAVQELLLQKEQLELQERQQQLQATQQYAQRSPNYYSSASTPSTPAEIEPALPEPILPDCLFSNVGELMQESPTGLEFSKTGPVAKRALLEILFGWPPAFAGDSVRDVVKWELESSGGLIPGSGDSIGSSVSSINGSTQTFMRMVLNLWLRRYDEAESYSALAPSDIVDEFGETLSAIMGNPTSRAMTVSMSWLIFAMHLVGARDREEGSELDTKKAMIKKFTDEVLFRDKESYGDDVEAVHLATAMMIGCGLVLEAREIFRENAYYLEATILSLLFSLPLDEVLSEWATQAAETGAERIQIRCRNALSYLELAKRQQSAPLESTEPLFPRTPVSANTTHHATKAPLQRAATDTTTSTVKSIAAVSSSKSTVSSPTEVPEFDRAPAKTSPGAAESVTTSAEDQASILAAARPGATPATSSSRWRRPDLSIQLFKEDVTSFPARSDSLRTTGSSSSRTAAAAAVASLAASRTKAKSKPTIQVRAPRETSTAATVTDEKSLMRVSSNITRERTIISTEAGSSAAAAVAAASDARARKTAGEVTPDPESVGSEPHDVGPESAMAGERGNSAISSSEGTRPGASATTTTSSAGAATECATNAGSGTAAGGSSTLERRPTFLRSGMKRLLSTGSNYNSNNSNNNNNSNNTNSSSGTGSNTNTSSSNTNNNNNGGAESSSSSSSGGSIWRRLGTGSEKRTLFRSGSEQRAHEQALIDKSSTGSASVLAAAAAAAAAASAGGAGVGVGSDASSADRKRGQHHHSRRRSTVAFKRM</sequence>
<reference evidence="2 3" key="1">
    <citation type="submission" date="2024-03" db="EMBL/GenBank/DDBJ databases">
        <title>Genome-scale model development and genomic sequencing of the oleaginous clade Lipomyces.</title>
        <authorList>
            <consortium name="Lawrence Berkeley National Laboratory"/>
            <person name="Czajka J.J."/>
            <person name="Han Y."/>
            <person name="Kim J."/>
            <person name="Mondo S.J."/>
            <person name="Hofstad B.A."/>
            <person name="Robles A."/>
            <person name="Haridas S."/>
            <person name="Riley R."/>
            <person name="LaButti K."/>
            <person name="Pangilinan J."/>
            <person name="Andreopoulos W."/>
            <person name="Lipzen A."/>
            <person name="Yan J."/>
            <person name="Wang M."/>
            <person name="Ng V."/>
            <person name="Grigoriev I.V."/>
            <person name="Spatafora J.W."/>
            <person name="Magnuson J.K."/>
            <person name="Baker S.E."/>
            <person name="Pomraning K.R."/>
        </authorList>
    </citation>
    <scope>NUCLEOTIDE SEQUENCE [LARGE SCALE GENOMIC DNA]</scope>
    <source>
        <strain evidence="2 3">Phaff 52-87</strain>
    </source>
</reference>
<evidence type="ECO:0000256" key="1">
    <source>
        <dbReference type="SAM" id="MobiDB-lite"/>
    </source>
</evidence>
<feature type="region of interest" description="Disordered" evidence="1">
    <location>
        <begin position="918"/>
        <end position="998"/>
    </location>
</feature>
<protein>
    <recommendedName>
        <fullName evidence="4">Anaphase-promoting complex subunit 4 WD40 domain-containing protein</fullName>
    </recommendedName>
</protein>
<feature type="compositionally biased region" description="Basic residues" evidence="1">
    <location>
        <begin position="1348"/>
        <end position="1365"/>
    </location>
</feature>
<dbReference type="Proteomes" id="UP001498771">
    <property type="component" value="Unassembled WGS sequence"/>
</dbReference>
<dbReference type="SUPFAM" id="SSF50978">
    <property type="entry name" value="WD40 repeat-like"/>
    <property type="match status" value="1"/>
</dbReference>
<feature type="region of interest" description="Disordered" evidence="1">
    <location>
        <begin position="1130"/>
        <end position="1189"/>
    </location>
</feature>
<accession>A0ABR1FDZ4</accession>
<evidence type="ECO:0008006" key="4">
    <source>
        <dbReference type="Google" id="ProtNLM"/>
    </source>
</evidence>
<feature type="compositionally biased region" description="Low complexity" evidence="1">
    <location>
        <begin position="449"/>
        <end position="458"/>
    </location>
</feature>
<proteinExistence type="predicted"/>
<gene>
    <name evidence="2" type="ORF">BZA70DRAFT_272843</name>
</gene>
<dbReference type="GeneID" id="90037252"/>